<dbReference type="Proteomes" id="UP000287651">
    <property type="component" value="Unassembled WGS sequence"/>
</dbReference>
<sequence>MDGKTQTVNGDGWWHGRRRFPRSHEKRARVGSKPRESAHVEAVVLSTVTCSVFQADPLGRHVPPAPRRLWSNPLSPPPSVTFVSPF</sequence>
<gene>
    <name evidence="2" type="ORF">B296_00011437</name>
</gene>
<evidence type="ECO:0000313" key="2">
    <source>
        <dbReference type="EMBL" id="RRT55516.1"/>
    </source>
</evidence>
<reference evidence="2 3" key="1">
    <citation type="journal article" date="2014" name="Agronomy (Basel)">
        <title>A Draft Genome Sequence for Ensete ventricosum, the Drought-Tolerant Tree Against Hunger.</title>
        <authorList>
            <person name="Harrison J."/>
            <person name="Moore K.A."/>
            <person name="Paszkiewicz K."/>
            <person name="Jones T."/>
            <person name="Grant M."/>
            <person name="Ambacheew D."/>
            <person name="Muzemil S."/>
            <person name="Studholme D.J."/>
        </authorList>
    </citation>
    <scope>NUCLEOTIDE SEQUENCE [LARGE SCALE GENOMIC DNA]</scope>
</reference>
<evidence type="ECO:0000313" key="3">
    <source>
        <dbReference type="Proteomes" id="UP000287651"/>
    </source>
</evidence>
<feature type="compositionally biased region" description="Basic residues" evidence="1">
    <location>
        <begin position="15"/>
        <end position="32"/>
    </location>
</feature>
<dbReference type="EMBL" id="AMZH03010053">
    <property type="protein sequence ID" value="RRT55516.1"/>
    <property type="molecule type" value="Genomic_DNA"/>
</dbReference>
<proteinExistence type="predicted"/>
<evidence type="ECO:0000256" key="1">
    <source>
        <dbReference type="SAM" id="MobiDB-lite"/>
    </source>
</evidence>
<name>A0A426YUW7_ENSVE</name>
<protein>
    <submittedName>
        <fullName evidence="2">Uncharacterized protein</fullName>
    </submittedName>
</protein>
<feature type="region of interest" description="Disordered" evidence="1">
    <location>
        <begin position="1"/>
        <end position="35"/>
    </location>
</feature>
<dbReference type="AlphaFoldDB" id="A0A426YUW7"/>
<comment type="caution">
    <text evidence="2">The sequence shown here is derived from an EMBL/GenBank/DDBJ whole genome shotgun (WGS) entry which is preliminary data.</text>
</comment>
<accession>A0A426YUW7</accession>
<organism evidence="2 3">
    <name type="scientific">Ensete ventricosum</name>
    <name type="common">Abyssinian banana</name>
    <name type="synonym">Musa ensete</name>
    <dbReference type="NCBI Taxonomy" id="4639"/>
    <lineage>
        <taxon>Eukaryota</taxon>
        <taxon>Viridiplantae</taxon>
        <taxon>Streptophyta</taxon>
        <taxon>Embryophyta</taxon>
        <taxon>Tracheophyta</taxon>
        <taxon>Spermatophyta</taxon>
        <taxon>Magnoliopsida</taxon>
        <taxon>Liliopsida</taxon>
        <taxon>Zingiberales</taxon>
        <taxon>Musaceae</taxon>
        <taxon>Ensete</taxon>
    </lineage>
</organism>